<evidence type="ECO:0000313" key="3">
    <source>
        <dbReference type="Proteomes" id="UP000474567"/>
    </source>
</evidence>
<organism evidence="2 3">
    <name type="scientific">Flavobacterium collinsii</name>
    <dbReference type="NCBI Taxonomy" id="1114861"/>
    <lineage>
        <taxon>Bacteria</taxon>
        <taxon>Pseudomonadati</taxon>
        <taxon>Bacteroidota</taxon>
        <taxon>Flavobacteriia</taxon>
        <taxon>Flavobacteriales</taxon>
        <taxon>Flavobacteriaceae</taxon>
        <taxon>Flavobacterium</taxon>
    </lineage>
</organism>
<proteinExistence type="predicted"/>
<keyword evidence="3" id="KW-1185">Reference proteome</keyword>
<accession>A0ABM8KG63</accession>
<protein>
    <recommendedName>
        <fullName evidence="4">Bacteriocin-type signal sequence</fullName>
    </recommendedName>
</protein>
<feature type="region of interest" description="Disordered" evidence="1">
    <location>
        <begin position="17"/>
        <end position="45"/>
    </location>
</feature>
<dbReference type="EMBL" id="CADCST010000071">
    <property type="protein sequence ID" value="CAA9196868.1"/>
    <property type="molecule type" value="Genomic_DNA"/>
</dbReference>
<dbReference type="RefSeq" id="WP_173965291.1">
    <property type="nucleotide sequence ID" value="NZ_BOVI01000005.1"/>
</dbReference>
<evidence type="ECO:0000256" key="1">
    <source>
        <dbReference type="SAM" id="MobiDB-lite"/>
    </source>
</evidence>
<reference evidence="2 3" key="1">
    <citation type="submission" date="2020-02" db="EMBL/GenBank/DDBJ databases">
        <authorList>
            <person name="Criscuolo A."/>
        </authorList>
    </citation>
    <scope>NUCLEOTIDE SEQUENCE [LARGE SCALE GENOMIC DNA]</scope>
    <source>
        <strain evidence="2">CECT7796</strain>
    </source>
</reference>
<name>A0ABM8KG63_9FLAO</name>
<gene>
    <name evidence="2" type="ORF">FLACOL7796_01356</name>
</gene>
<dbReference type="Proteomes" id="UP000474567">
    <property type="component" value="Unassembled WGS sequence"/>
</dbReference>
<evidence type="ECO:0008006" key="4">
    <source>
        <dbReference type="Google" id="ProtNLM"/>
    </source>
</evidence>
<comment type="caution">
    <text evidence="2">The sequence shown here is derived from an EMBL/GenBank/DDBJ whole genome shotgun (WGS) entry which is preliminary data.</text>
</comment>
<sequence>MKNKKLNLDDFTSTALSEKEQKTIQGGDGDTIRGNGKGSTQPINI</sequence>
<evidence type="ECO:0000313" key="2">
    <source>
        <dbReference type="EMBL" id="CAA9196868.1"/>
    </source>
</evidence>